<dbReference type="GeneID" id="96740325"/>
<keyword evidence="3" id="KW-1185">Reference proteome</keyword>
<name>A0A1Y0CR24_9BACI</name>
<protein>
    <submittedName>
        <fullName evidence="2">Uncharacterized protein</fullName>
    </submittedName>
</protein>
<dbReference type="Pfam" id="PF26344">
    <property type="entry name" value="YuzC"/>
    <property type="match status" value="1"/>
</dbReference>
<reference evidence="2 4" key="2">
    <citation type="submission" date="2019-08" db="EMBL/GenBank/DDBJ databases">
        <title>Bacillus genomes from the desert of Cuatro Cienegas, Coahuila.</title>
        <authorList>
            <person name="Olmedo-Alvarez G."/>
        </authorList>
    </citation>
    <scope>NUCLEOTIDE SEQUENCE [LARGE SCALE GENOMIC DNA]</scope>
    <source>
        <strain evidence="2 4">CH88_3T</strain>
    </source>
</reference>
<organism evidence="2 4">
    <name type="scientific">Sutcliffiella horikoshii</name>
    <dbReference type="NCBI Taxonomy" id="79883"/>
    <lineage>
        <taxon>Bacteria</taxon>
        <taxon>Bacillati</taxon>
        <taxon>Bacillota</taxon>
        <taxon>Bacilli</taxon>
        <taxon>Bacillales</taxon>
        <taxon>Bacillaceae</taxon>
        <taxon>Sutcliffiella</taxon>
    </lineage>
</organism>
<evidence type="ECO:0000313" key="3">
    <source>
        <dbReference type="Proteomes" id="UP000195573"/>
    </source>
</evidence>
<dbReference type="RefSeq" id="WP_088019368.1">
    <property type="nucleotide sequence ID" value="NZ_CP020880.1"/>
</dbReference>
<dbReference type="Proteomes" id="UP000323393">
    <property type="component" value="Unassembled WGS sequence"/>
</dbReference>
<reference evidence="1 3" key="1">
    <citation type="submission" date="2017-04" db="EMBL/GenBank/DDBJ databases">
        <title>Complete Genome Sequence of the Bacillus horikoshii 20a strain from Cuatro Cienegas, Coahuila, Mexico.</title>
        <authorList>
            <person name="Zarza E."/>
            <person name="Alcaraz L.D."/>
            <person name="Aguilar-Salinas B."/>
            <person name="Islas A."/>
            <person name="Olmedo-Alvarez G."/>
        </authorList>
    </citation>
    <scope>NUCLEOTIDE SEQUENCE [LARGE SCALE GENOMIC DNA]</scope>
    <source>
        <strain evidence="1 3">20a</strain>
    </source>
</reference>
<dbReference type="KEGG" id="bhk:B4U37_18135"/>
<evidence type="ECO:0000313" key="1">
    <source>
        <dbReference type="EMBL" id="ART77831.1"/>
    </source>
</evidence>
<proteinExistence type="predicted"/>
<dbReference type="EMBL" id="VTEU01000002">
    <property type="protein sequence ID" value="TYS60223.1"/>
    <property type="molecule type" value="Genomic_DNA"/>
</dbReference>
<dbReference type="EMBL" id="CP020880">
    <property type="protein sequence ID" value="ART77831.1"/>
    <property type="molecule type" value="Genomic_DNA"/>
</dbReference>
<dbReference type="Proteomes" id="UP000195573">
    <property type="component" value="Chromosome"/>
</dbReference>
<dbReference type="AlphaFoldDB" id="A0A1Y0CR24"/>
<evidence type="ECO:0000313" key="2">
    <source>
        <dbReference type="EMBL" id="TYS60223.1"/>
    </source>
</evidence>
<accession>A0A1Y0CR24</accession>
<dbReference type="InterPro" id="IPR058870">
    <property type="entry name" value="YuzC"/>
</dbReference>
<sequence length="131" mass="15078">MHYYLRPFHRPVYYPRNVYFPVYAHSLPRTYFRVYPEVDPTVFTESAESMQQLMKEASIILQKLSDSKEFASEVMKAAQQGNKEKVSQLLLSTGVHSGVKVDFNPDGINLNMTSEIEGKDCCHLTISLRWG</sequence>
<evidence type="ECO:0000313" key="4">
    <source>
        <dbReference type="Proteomes" id="UP000323393"/>
    </source>
</evidence>
<gene>
    <name evidence="1" type="ORF">B4U37_18135</name>
    <name evidence="2" type="ORF">FZC74_08775</name>
</gene>